<dbReference type="Gene3D" id="2.30.30.490">
    <property type="match status" value="1"/>
</dbReference>
<comment type="caution">
    <text evidence="9">The sequence shown here is derived from an EMBL/GenBank/DDBJ whole genome shotgun (WGS) entry which is preliminary data.</text>
</comment>
<keyword evidence="6" id="KW-0067">ATP-binding</keyword>
<dbReference type="InterPro" id="IPR001025">
    <property type="entry name" value="BAH_dom"/>
</dbReference>
<organism evidence="9 10">
    <name type="scientific">Anisodus tanguticus</name>
    <dbReference type="NCBI Taxonomy" id="243964"/>
    <lineage>
        <taxon>Eukaryota</taxon>
        <taxon>Viridiplantae</taxon>
        <taxon>Streptophyta</taxon>
        <taxon>Embryophyta</taxon>
        <taxon>Tracheophyta</taxon>
        <taxon>Spermatophyta</taxon>
        <taxon>Magnoliopsida</taxon>
        <taxon>eudicotyledons</taxon>
        <taxon>Gunneridae</taxon>
        <taxon>Pentapetalae</taxon>
        <taxon>asterids</taxon>
        <taxon>lamiids</taxon>
        <taxon>Solanales</taxon>
        <taxon>Solanaceae</taxon>
        <taxon>Solanoideae</taxon>
        <taxon>Hyoscyameae</taxon>
        <taxon>Anisodus</taxon>
    </lineage>
</organism>
<dbReference type="Pfam" id="PF17872">
    <property type="entry name" value="AAA_lid_10"/>
    <property type="match status" value="1"/>
</dbReference>
<evidence type="ECO:0000313" key="10">
    <source>
        <dbReference type="Proteomes" id="UP001291623"/>
    </source>
</evidence>
<dbReference type="GO" id="GO:0003682">
    <property type="term" value="F:chromatin binding"/>
    <property type="evidence" value="ECO:0007669"/>
    <property type="project" value="InterPro"/>
</dbReference>
<dbReference type="InterPro" id="IPR043151">
    <property type="entry name" value="BAH_sf"/>
</dbReference>
<dbReference type="SMART" id="SM00382">
    <property type="entry name" value="AAA"/>
    <property type="match status" value="1"/>
</dbReference>
<dbReference type="AlphaFoldDB" id="A0AAE1SF80"/>
<protein>
    <recommendedName>
        <fullName evidence="6">Origin recognition complex subunit 1</fullName>
    </recommendedName>
</protein>
<keyword evidence="5 6" id="KW-0539">Nucleus</keyword>
<dbReference type="GO" id="GO:0033314">
    <property type="term" value="P:mitotic DNA replication checkpoint signaling"/>
    <property type="evidence" value="ECO:0007669"/>
    <property type="project" value="TreeGrafter"/>
</dbReference>
<reference evidence="9" key="1">
    <citation type="submission" date="2023-12" db="EMBL/GenBank/DDBJ databases">
        <title>Genome assembly of Anisodus tanguticus.</title>
        <authorList>
            <person name="Wang Y.-J."/>
        </authorList>
    </citation>
    <scope>NUCLEOTIDE SEQUENCE</scope>
    <source>
        <strain evidence="9">KB-2021</strain>
        <tissue evidence="9">Leaf</tissue>
    </source>
</reference>
<comment type="subunit">
    <text evidence="6">Component of the origin recognition complex (ORC) composed of at least ORC1, ORC2, ORC3, ORC4, ORC5 and ORC6. ORC is regulated in a cell-cycle and development dependent manner. It is sequentially assembled at the exit from anaphase of mitosis and disassembled as cells enter S phase. Binds unmodified and methylated histone H3.</text>
</comment>
<comment type="function">
    <text evidence="6">Component of the origin recognition complex (ORC) that binds origins of replication. DNA-binding is ATP-dependent, however specific DNA sequences that define origins of replication have not been identified so far. ORC is required to assemble the pre-replication complex necessary to initiate DNA replication.</text>
</comment>
<evidence type="ECO:0000256" key="1">
    <source>
        <dbReference type="ARBA" id="ARBA00004123"/>
    </source>
</evidence>
<keyword evidence="10" id="KW-1185">Reference proteome</keyword>
<dbReference type="InterPro" id="IPR003959">
    <property type="entry name" value="ATPase_AAA_core"/>
</dbReference>
<accession>A0AAE1SF80</accession>
<dbReference type="GO" id="GO:0003688">
    <property type="term" value="F:DNA replication origin binding"/>
    <property type="evidence" value="ECO:0007669"/>
    <property type="project" value="TreeGrafter"/>
</dbReference>
<evidence type="ECO:0000256" key="2">
    <source>
        <dbReference type="ARBA" id="ARBA00008398"/>
    </source>
</evidence>
<feature type="domain" description="BAH" evidence="8">
    <location>
        <begin position="1"/>
        <end position="44"/>
    </location>
</feature>
<dbReference type="InterPro" id="IPR050311">
    <property type="entry name" value="ORC1/CDC6"/>
</dbReference>
<dbReference type="Pfam" id="PF00004">
    <property type="entry name" value="AAA"/>
    <property type="match status" value="1"/>
</dbReference>
<keyword evidence="3 6" id="KW-0235">DNA replication</keyword>
<proteinExistence type="inferred from homology"/>
<gene>
    <name evidence="9" type="ORF">RND71_012164</name>
</gene>
<dbReference type="EMBL" id="JAVYJV010000006">
    <property type="protein sequence ID" value="KAK4368372.1"/>
    <property type="molecule type" value="Genomic_DNA"/>
</dbReference>
<keyword evidence="4 6" id="KW-0238">DNA-binding</keyword>
<keyword evidence="6" id="KW-0547">Nucleotide-binding</keyword>
<sequence length="436" mass="48921">MESVIRHCYVMYPKEFEKARNEGDDVFLCEYEYDIHWHSFKRISEIGDNDGKDGDWNSCEDPDSDVECERENQSNPLTRPSPAYPLAANSRKGHFFGLQKIGAKKIPEHVRSHKLTEIEKAKATLLLATLPKSLPCRTKEMEEITTFIKGAICEDQCLCRCLYIHGVPGTGKKMSVLAVMRCLRCEVDAGSIKPYCFVEINGLKLASPENIYSASMKFNLSGDADDIFIYSLKCFSQLFQVIYEALDGHRVGWKKALQSLNERFSNVTERSKEDDQPCVLLIDELDLLVTRNQAVLYNILDWSTKPNSKLIVIGIANTMDLPEKLLPRISSRMGIQRLNLLSAVEFASRKVAAVSGDARRALEICRRAAELADYRAKKLLSIPNSAAAGKMLVRMPDVEAAIQEMFQAPHIQVSLKGTPCGVISIFILVNGDTSCR</sequence>
<evidence type="ECO:0000256" key="7">
    <source>
        <dbReference type="SAM" id="MobiDB-lite"/>
    </source>
</evidence>
<comment type="subcellular location">
    <subcellularLocation>
        <location evidence="1 6">Nucleus</location>
    </subcellularLocation>
</comment>
<dbReference type="PANTHER" id="PTHR10763:SF23">
    <property type="entry name" value="ORIGIN RECOGNITION COMPLEX SUBUNIT 1"/>
    <property type="match status" value="1"/>
</dbReference>
<dbReference type="PANTHER" id="PTHR10763">
    <property type="entry name" value="CELL DIVISION CONTROL PROTEIN 6-RELATED"/>
    <property type="match status" value="1"/>
</dbReference>
<dbReference type="GO" id="GO:0016887">
    <property type="term" value="F:ATP hydrolysis activity"/>
    <property type="evidence" value="ECO:0007669"/>
    <property type="project" value="InterPro"/>
</dbReference>
<evidence type="ECO:0000313" key="9">
    <source>
        <dbReference type="EMBL" id="KAK4368372.1"/>
    </source>
</evidence>
<dbReference type="InterPro" id="IPR003593">
    <property type="entry name" value="AAA+_ATPase"/>
</dbReference>
<evidence type="ECO:0000256" key="4">
    <source>
        <dbReference type="ARBA" id="ARBA00023125"/>
    </source>
</evidence>
<comment type="similarity">
    <text evidence="2 6">Belongs to the ORC1 family.</text>
</comment>
<feature type="region of interest" description="Disordered" evidence="7">
    <location>
        <begin position="51"/>
        <end position="83"/>
    </location>
</feature>
<dbReference type="GO" id="GO:0005524">
    <property type="term" value="F:ATP binding"/>
    <property type="evidence" value="ECO:0007669"/>
    <property type="project" value="UniProtKB-KW"/>
</dbReference>
<dbReference type="Proteomes" id="UP001291623">
    <property type="component" value="Unassembled WGS sequence"/>
</dbReference>
<dbReference type="InterPro" id="IPR027417">
    <property type="entry name" value="P-loop_NTPase"/>
</dbReference>
<name>A0AAE1SF80_9SOLA</name>
<evidence type="ECO:0000256" key="5">
    <source>
        <dbReference type="ARBA" id="ARBA00023242"/>
    </source>
</evidence>
<evidence type="ECO:0000259" key="8">
    <source>
        <dbReference type="PROSITE" id="PS51038"/>
    </source>
</evidence>
<dbReference type="Gene3D" id="3.40.50.300">
    <property type="entry name" value="P-loop containing nucleotide triphosphate hydrolases"/>
    <property type="match status" value="1"/>
</dbReference>
<evidence type="ECO:0000256" key="6">
    <source>
        <dbReference type="RuleBase" id="RU365058"/>
    </source>
</evidence>
<dbReference type="PROSITE" id="PS51038">
    <property type="entry name" value="BAH"/>
    <property type="match status" value="1"/>
</dbReference>
<dbReference type="InterPro" id="IPR041083">
    <property type="entry name" value="AAA_lid_10"/>
</dbReference>
<evidence type="ECO:0000256" key="3">
    <source>
        <dbReference type="ARBA" id="ARBA00022705"/>
    </source>
</evidence>
<dbReference type="SUPFAM" id="SSF52540">
    <property type="entry name" value="P-loop containing nucleoside triphosphate hydrolases"/>
    <property type="match status" value="1"/>
</dbReference>
<dbReference type="GO" id="GO:0006270">
    <property type="term" value="P:DNA replication initiation"/>
    <property type="evidence" value="ECO:0007669"/>
    <property type="project" value="TreeGrafter"/>
</dbReference>
<dbReference type="GO" id="GO:0005664">
    <property type="term" value="C:nuclear origin of replication recognition complex"/>
    <property type="evidence" value="ECO:0007669"/>
    <property type="project" value="TreeGrafter"/>
</dbReference>